<dbReference type="Gene3D" id="3.30.70.270">
    <property type="match status" value="3"/>
</dbReference>
<name>A0AAW2IJI8_9LAMI</name>
<dbReference type="Pfam" id="PF08284">
    <property type="entry name" value="RVP_2"/>
    <property type="match status" value="1"/>
</dbReference>
<evidence type="ECO:0000256" key="4">
    <source>
        <dbReference type="ARBA" id="ARBA00022759"/>
    </source>
</evidence>
<reference evidence="9" key="2">
    <citation type="journal article" date="2024" name="Plant">
        <title>Genomic evolution and insights into agronomic trait innovations of Sesamum species.</title>
        <authorList>
            <person name="Miao H."/>
            <person name="Wang L."/>
            <person name="Qu L."/>
            <person name="Liu H."/>
            <person name="Sun Y."/>
            <person name="Le M."/>
            <person name="Wang Q."/>
            <person name="Wei S."/>
            <person name="Zheng Y."/>
            <person name="Lin W."/>
            <person name="Duan Y."/>
            <person name="Cao H."/>
            <person name="Xiong S."/>
            <person name="Wang X."/>
            <person name="Wei L."/>
            <person name="Li C."/>
            <person name="Ma Q."/>
            <person name="Ju M."/>
            <person name="Zhao R."/>
            <person name="Li G."/>
            <person name="Mu C."/>
            <person name="Tian Q."/>
            <person name="Mei H."/>
            <person name="Zhang T."/>
            <person name="Gao T."/>
            <person name="Zhang H."/>
        </authorList>
    </citation>
    <scope>NUCLEOTIDE SEQUENCE</scope>
    <source>
        <strain evidence="9">G01</strain>
    </source>
</reference>
<dbReference type="EMBL" id="JACGWK010001829">
    <property type="protein sequence ID" value="KAL0282300.1"/>
    <property type="molecule type" value="Genomic_DNA"/>
</dbReference>
<dbReference type="InterPro" id="IPR050951">
    <property type="entry name" value="Retrovirus_Pol_polyprotein"/>
</dbReference>
<feature type="region of interest" description="Disordered" evidence="6">
    <location>
        <begin position="1"/>
        <end position="25"/>
    </location>
</feature>
<dbReference type="GO" id="GO:0016779">
    <property type="term" value="F:nucleotidyltransferase activity"/>
    <property type="evidence" value="ECO:0007669"/>
    <property type="project" value="UniProtKB-KW"/>
</dbReference>
<dbReference type="InterPro" id="IPR043502">
    <property type="entry name" value="DNA/RNA_pol_sf"/>
</dbReference>
<keyword evidence="4" id="KW-0255">Endonuclease</keyword>
<dbReference type="SUPFAM" id="SSF56672">
    <property type="entry name" value="DNA/RNA polymerases"/>
    <property type="match status" value="1"/>
</dbReference>
<keyword evidence="5" id="KW-0511">Multifunctional enzyme</keyword>
<dbReference type="AlphaFoldDB" id="A0AAW2IJI8"/>
<protein>
    <submittedName>
        <fullName evidence="9">Retrovirus-related Pol polyprotein from transposon</fullName>
    </submittedName>
</protein>
<evidence type="ECO:0000256" key="3">
    <source>
        <dbReference type="ARBA" id="ARBA00022722"/>
    </source>
</evidence>
<dbReference type="PANTHER" id="PTHR37984:SF5">
    <property type="entry name" value="PROTEIN NYNRIN-LIKE"/>
    <property type="match status" value="1"/>
</dbReference>
<evidence type="ECO:0000256" key="5">
    <source>
        <dbReference type="ARBA" id="ARBA00023268"/>
    </source>
</evidence>
<dbReference type="InterPro" id="IPR043128">
    <property type="entry name" value="Rev_trsase/Diguanyl_cyclase"/>
</dbReference>
<feature type="domain" description="Reverse transcriptase/retrotransposon-derived protein RNase H-like" evidence="8">
    <location>
        <begin position="423"/>
        <end position="485"/>
    </location>
</feature>
<dbReference type="GO" id="GO:0004519">
    <property type="term" value="F:endonuclease activity"/>
    <property type="evidence" value="ECO:0007669"/>
    <property type="project" value="UniProtKB-KW"/>
</dbReference>
<dbReference type="InterPro" id="IPR000477">
    <property type="entry name" value="RT_dom"/>
</dbReference>
<dbReference type="Pfam" id="PF17919">
    <property type="entry name" value="RT_RNaseH_2"/>
    <property type="match status" value="1"/>
</dbReference>
<dbReference type="Gene3D" id="2.40.70.10">
    <property type="entry name" value="Acid Proteases"/>
    <property type="match status" value="1"/>
</dbReference>
<dbReference type="Pfam" id="PF00078">
    <property type="entry name" value="RVT_1"/>
    <property type="match status" value="1"/>
</dbReference>
<evidence type="ECO:0000256" key="2">
    <source>
        <dbReference type="ARBA" id="ARBA00022695"/>
    </source>
</evidence>
<evidence type="ECO:0000313" key="9">
    <source>
        <dbReference type="EMBL" id="KAL0282300.1"/>
    </source>
</evidence>
<keyword evidence="3" id="KW-0540">Nuclease</keyword>
<keyword evidence="2" id="KW-0548">Nucleotidyltransferase</keyword>
<reference evidence="9" key="1">
    <citation type="submission" date="2020-06" db="EMBL/GenBank/DDBJ databases">
        <authorList>
            <person name="Li T."/>
            <person name="Hu X."/>
            <person name="Zhang T."/>
            <person name="Song X."/>
            <person name="Zhang H."/>
            <person name="Dai N."/>
            <person name="Sheng W."/>
            <person name="Hou X."/>
            <person name="Wei L."/>
        </authorList>
    </citation>
    <scope>NUCLEOTIDE SEQUENCE</scope>
    <source>
        <strain evidence="9">G01</strain>
        <tissue evidence="9">Leaf</tissue>
    </source>
</reference>
<evidence type="ECO:0000259" key="7">
    <source>
        <dbReference type="Pfam" id="PF00078"/>
    </source>
</evidence>
<sequence length="491" mass="56105">MLLSDEEARDCDRAEQDAQPTDEEDIEGDMVVSLHVMKEKINCKIEGYWTGWRQEVLKLIDSGSTHCFINEKITRTLGCELECTTTMMIRVADGSKLNSKLICPKFSWEVQGHRFSHPVRLLKLGGYDLVLGCDWLSNYNPMELDFHQLKVTLSEAGKKLVLRALPNESNAKKEENTKVLELLQQYNDVFQEPRSLPPERSIKRCIDLLPKAIPKKQHPYRYAYGQKTEIERIVKEMLDSGIIKPSQSSFASTVLLLKKKDGGWRLCVDYMSLNKLIVKHNFRIPIIDESHGAKYFSKIDLRSREFVLVFFDDILVYSKDLGIHLMHLKKVMELLKKHQLYAKKSKCSFAQLKVEYLGHIISWEGVAIDPQKVECMLKWHVATTVKALTGFLRLTGYYRKFIKGYGIITKPLMSLLKKDAFEWNPQAEMALNQLKKVMTIAPVLAMPDLSQPFVVEIDACGRGIGAVLMQKSKLIAYLSKALATKNLGLST</sequence>
<evidence type="ECO:0000259" key="8">
    <source>
        <dbReference type="Pfam" id="PF17919"/>
    </source>
</evidence>
<dbReference type="InterPro" id="IPR021109">
    <property type="entry name" value="Peptidase_aspartic_dom_sf"/>
</dbReference>
<gene>
    <name evidence="9" type="ORF">Sangu_2486200</name>
</gene>
<dbReference type="InterPro" id="IPR041577">
    <property type="entry name" value="RT_RNaseH_2"/>
</dbReference>
<dbReference type="CDD" id="cd00303">
    <property type="entry name" value="retropepsin_like"/>
    <property type="match status" value="1"/>
</dbReference>
<proteinExistence type="predicted"/>
<keyword evidence="4" id="KW-0378">Hydrolase</keyword>
<keyword evidence="1" id="KW-0808">Transferase</keyword>
<dbReference type="PANTHER" id="PTHR37984">
    <property type="entry name" value="PROTEIN CBG26694"/>
    <property type="match status" value="1"/>
</dbReference>
<dbReference type="CDD" id="cd01647">
    <property type="entry name" value="RT_LTR"/>
    <property type="match status" value="1"/>
</dbReference>
<evidence type="ECO:0000256" key="1">
    <source>
        <dbReference type="ARBA" id="ARBA00022679"/>
    </source>
</evidence>
<feature type="domain" description="Reverse transcriptase" evidence="7">
    <location>
        <begin position="300"/>
        <end position="361"/>
    </location>
</feature>
<dbReference type="FunFam" id="3.30.70.270:FF:000020">
    <property type="entry name" value="Transposon Tf2-6 polyprotein-like Protein"/>
    <property type="match status" value="1"/>
</dbReference>
<evidence type="ECO:0000256" key="6">
    <source>
        <dbReference type="SAM" id="MobiDB-lite"/>
    </source>
</evidence>
<comment type="caution">
    <text evidence="9">The sequence shown here is derived from an EMBL/GenBank/DDBJ whole genome shotgun (WGS) entry which is preliminary data.</text>
</comment>
<organism evidence="9">
    <name type="scientific">Sesamum angustifolium</name>
    <dbReference type="NCBI Taxonomy" id="2727405"/>
    <lineage>
        <taxon>Eukaryota</taxon>
        <taxon>Viridiplantae</taxon>
        <taxon>Streptophyta</taxon>
        <taxon>Embryophyta</taxon>
        <taxon>Tracheophyta</taxon>
        <taxon>Spermatophyta</taxon>
        <taxon>Magnoliopsida</taxon>
        <taxon>eudicotyledons</taxon>
        <taxon>Gunneridae</taxon>
        <taxon>Pentapetalae</taxon>
        <taxon>asterids</taxon>
        <taxon>lamiids</taxon>
        <taxon>Lamiales</taxon>
        <taxon>Pedaliaceae</taxon>
        <taxon>Sesamum</taxon>
    </lineage>
</organism>
<dbReference type="Gene3D" id="3.10.10.10">
    <property type="entry name" value="HIV Type 1 Reverse Transcriptase, subunit A, domain 1"/>
    <property type="match status" value="1"/>
</dbReference>
<accession>A0AAW2IJI8</accession>
<dbReference type="SUPFAM" id="SSF50630">
    <property type="entry name" value="Acid proteases"/>
    <property type="match status" value="1"/>
</dbReference>